<evidence type="ECO:0000313" key="8">
    <source>
        <dbReference type="RefSeq" id="XP_032821119.1"/>
    </source>
</evidence>
<organism evidence="7 8">
    <name type="scientific">Petromyzon marinus</name>
    <name type="common">Sea lamprey</name>
    <dbReference type="NCBI Taxonomy" id="7757"/>
    <lineage>
        <taxon>Eukaryota</taxon>
        <taxon>Metazoa</taxon>
        <taxon>Chordata</taxon>
        <taxon>Craniata</taxon>
        <taxon>Vertebrata</taxon>
        <taxon>Cyclostomata</taxon>
        <taxon>Hyperoartia</taxon>
        <taxon>Petromyzontiformes</taxon>
        <taxon>Petromyzontidae</taxon>
        <taxon>Petromyzon</taxon>
    </lineage>
</organism>
<feature type="domain" description="KBD" evidence="6">
    <location>
        <begin position="224"/>
        <end position="288"/>
    </location>
</feature>
<dbReference type="GeneID" id="116948499"/>
<dbReference type="RefSeq" id="XP_032821119.1">
    <property type="nucleotide sequence ID" value="XM_032965228.1"/>
</dbReference>
<feature type="region of interest" description="Disordered" evidence="4">
    <location>
        <begin position="317"/>
        <end position="339"/>
    </location>
</feature>
<dbReference type="GO" id="GO:0043409">
    <property type="term" value="P:negative regulation of MAPK cascade"/>
    <property type="evidence" value="ECO:0007669"/>
    <property type="project" value="TreeGrafter"/>
</dbReference>
<keyword evidence="7" id="KW-1185">Reference proteome</keyword>
<evidence type="ECO:0000256" key="3">
    <source>
        <dbReference type="ARBA" id="ARBA00023136"/>
    </source>
</evidence>
<dbReference type="SMART" id="SM00461">
    <property type="entry name" value="WH1"/>
    <property type="match status" value="1"/>
</dbReference>
<dbReference type="InterPro" id="IPR023337">
    <property type="entry name" value="KBD"/>
</dbReference>
<dbReference type="SUPFAM" id="SSF50729">
    <property type="entry name" value="PH domain-like"/>
    <property type="match status" value="1"/>
</dbReference>
<evidence type="ECO:0000256" key="4">
    <source>
        <dbReference type="SAM" id="MobiDB-lite"/>
    </source>
</evidence>
<dbReference type="CDD" id="cd10574">
    <property type="entry name" value="EVH1_SPRED-like"/>
    <property type="match status" value="1"/>
</dbReference>
<protein>
    <submittedName>
        <fullName evidence="8">Sprouty-related, EVH1 domain-containing protein 2-like</fullName>
    </submittedName>
</protein>
<dbReference type="GO" id="GO:0019901">
    <property type="term" value="F:protein kinase binding"/>
    <property type="evidence" value="ECO:0007669"/>
    <property type="project" value="TreeGrafter"/>
</dbReference>
<feature type="region of interest" description="Disordered" evidence="4">
    <location>
        <begin position="138"/>
        <end position="163"/>
    </location>
</feature>
<dbReference type="GO" id="GO:0005886">
    <property type="term" value="C:plasma membrane"/>
    <property type="evidence" value="ECO:0007669"/>
    <property type="project" value="UniProtKB-SubCell"/>
</dbReference>
<evidence type="ECO:0000256" key="2">
    <source>
        <dbReference type="ARBA" id="ARBA00022475"/>
    </source>
</evidence>
<comment type="subcellular location">
    <subcellularLocation>
        <location evidence="1">Cell membrane</location>
        <topology evidence="1">Peripheral membrane protein</topology>
    </subcellularLocation>
</comment>
<accession>A0AAJ7X4E5</accession>
<dbReference type="KEGG" id="pmrn:116948499"/>
<sequence>MSEEARPDDDSPMVCVRAVVMTRDDSSGGWVPLGGGGLSKVGVYRQRGPDDPAATAATTAAAAAVTAATAFRIHGERPRDNLVMLECLLDQDLVYNKVTPTFHHWRIHQKKFGLTFQSPADARAFDRGVRKALEDLNLGAPTPPGTVSSERDGGSEDEGCNAVDSGTSCSSHLCATERREQMRRQASLATEASRGHYHVSPHEAYTRHYPSDCLHQAAPPPRRFSRHVSFLDEAEAARAEPRREVWFKGYEDYRYALALRRQLEHHHDAAGAGAAAAADSSYVHFDDKAESGSKKHDYSYPYLEGGPYSTAKDGLSVVVTQPSPGSKKRGGGGGKPPPEDVERQRCVYCREMFAARDNGRGRCPDAPDPVRGCIHRASCLWCAESVLYHCMSDPEGDYTDPCSCDPTDDSFCLRWLALSGLSLLAPCMCCYPPLMLCHRCGERCGCCGGKHKAIS</sequence>
<proteinExistence type="predicted"/>
<dbReference type="Gene3D" id="2.30.29.30">
    <property type="entry name" value="Pleckstrin-homology domain (PH domain)/Phosphotyrosine-binding domain (PTB)"/>
    <property type="match status" value="1"/>
</dbReference>
<dbReference type="PROSITE" id="PS51227">
    <property type="entry name" value="SPR"/>
    <property type="match status" value="1"/>
</dbReference>
<feature type="domain" description="WH1" evidence="5">
    <location>
        <begin position="5"/>
        <end position="136"/>
    </location>
</feature>
<dbReference type="FunFam" id="2.30.29.30:FF:000052">
    <property type="entry name" value="Sprouty-related, EVH1 domain containing 2"/>
    <property type="match status" value="1"/>
</dbReference>
<evidence type="ECO:0000256" key="1">
    <source>
        <dbReference type="ARBA" id="ARBA00004202"/>
    </source>
</evidence>
<dbReference type="InterPro" id="IPR000697">
    <property type="entry name" value="WH1/EVH1_dom"/>
</dbReference>
<keyword evidence="2" id="KW-1003">Cell membrane</keyword>
<dbReference type="PROSITE" id="PS50229">
    <property type="entry name" value="WH1"/>
    <property type="match status" value="1"/>
</dbReference>
<dbReference type="PROSITE" id="PS51488">
    <property type="entry name" value="KBD"/>
    <property type="match status" value="1"/>
</dbReference>
<evidence type="ECO:0000259" key="5">
    <source>
        <dbReference type="PROSITE" id="PS50229"/>
    </source>
</evidence>
<dbReference type="AlphaFoldDB" id="A0AAJ7X4E5"/>
<dbReference type="InterPro" id="IPR011993">
    <property type="entry name" value="PH-like_dom_sf"/>
</dbReference>
<keyword evidence="3" id="KW-0472">Membrane</keyword>
<gene>
    <name evidence="8" type="primary">LOC116948499</name>
</gene>
<dbReference type="Pfam" id="PF00568">
    <property type="entry name" value="WH1"/>
    <property type="match status" value="1"/>
</dbReference>
<name>A0AAJ7X4E5_PETMA</name>
<dbReference type="PANTHER" id="PTHR11202:SF3">
    <property type="entry name" value="SPROUTY-RELATED PROTEIN WITH EVH-1 DOMAIN, ISOFORM C"/>
    <property type="match status" value="1"/>
</dbReference>
<dbReference type="InterPro" id="IPR007875">
    <property type="entry name" value="Sprouty"/>
</dbReference>
<evidence type="ECO:0000313" key="7">
    <source>
        <dbReference type="Proteomes" id="UP001318040"/>
    </source>
</evidence>
<dbReference type="PANTHER" id="PTHR11202">
    <property type="entry name" value="SPROUTY-RELATED, EVH1 DOMAIN-CONTAINING PROTEIN FAMILY MEMBER"/>
    <property type="match status" value="1"/>
</dbReference>
<dbReference type="InterPro" id="IPR041937">
    <property type="entry name" value="SPRE_EVH1"/>
</dbReference>
<dbReference type="Proteomes" id="UP001318040">
    <property type="component" value="Chromosome 33"/>
</dbReference>
<reference evidence="8" key="1">
    <citation type="submission" date="2025-08" db="UniProtKB">
        <authorList>
            <consortium name="RefSeq"/>
        </authorList>
    </citation>
    <scope>IDENTIFICATION</scope>
    <source>
        <tissue evidence="8">Sperm</tissue>
    </source>
</reference>
<evidence type="ECO:0000259" key="6">
    <source>
        <dbReference type="PROSITE" id="PS51488"/>
    </source>
</evidence>
<dbReference type="Pfam" id="PF05210">
    <property type="entry name" value="Sprouty"/>
    <property type="match status" value="1"/>
</dbReference>